<evidence type="ECO:0000313" key="2">
    <source>
        <dbReference type="Proteomes" id="UP000294155"/>
    </source>
</evidence>
<dbReference type="Proteomes" id="UP000294155">
    <property type="component" value="Unassembled WGS sequence"/>
</dbReference>
<proteinExistence type="predicted"/>
<gene>
    <name evidence="1" type="ORF">EWM57_01655</name>
</gene>
<accession>A0A4Q5LG46</accession>
<organism evidence="1 2">
    <name type="scientific">Hymenobacter persicinus</name>
    <dbReference type="NCBI Taxonomy" id="2025506"/>
    <lineage>
        <taxon>Bacteria</taxon>
        <taxon>Pseudomonadati</taxon>
        <taxon>Bacteroidota</taxon>
        <taxon>Cytophagia</taxon>
        <taxon>Cytophagales</taxon>
        <taxon>Hymenobacteraceae</taxon>
        <taxon>Hymenobacter</taxon>
    </lineage>
</organism>
<sequence length="90" mass="10046">MESYLDFQAGGHNQPGCPVWLRGNVFQGFVNFFDCWYQAEVTIEDNAFCRDTNLLGAPMDIPVTFECSPLIRNNSGVLDRNTEDPPAANS</sequence>
<dbReference type="AlphaFoldDB" id="A0A4Q5LG46"/>
<name>A0A4Q5LG46_9BACT</name>
<protein>
    <submittedName>
        <fullName evidence="1">Uncharacterized protein</fullName>
    </submittedName>
</protein>
<dbReference type="OrthoDB" id="1097343at2"/>
<dbReference type="EMBL" id="SEWE01000002">
    <property type="protein sequence ID" value="RYU84421.1"/>
    <property type="molecule type" value="Genomic_DNA"/>
</dbReference>
<evidence type="ECO:0000313" key="1">
    <source>
        <dbReference type="EMBL" id="RYU84421.1"/>
    </source>
</evidence>
<comment type="caution">
    <text evidence="1">The sequence shown here is derived from an EMBL/GenBank/DDBJ whole genome shotgun (WGS) entry which is preliminary data.</text>
</comment>
<keyword evidence="2" id="KW-1185">Reference proteome</keyword>
<reference evidence="1 2" key="1">
    <citation type="submission" date="2019-02" db="EMBL/GenBank/DDBJ databases">
        <title>Bacterial novel species isolated from soil.</title>
        <authorList>
            <person name="Jung H.-Y."/>
        </authorList>
    </citation>
    <scope>NUCLEOTIDE SEQUENCE [LARGE SCALE GENOMIC DNA]</scope>
    <source>
        <strain evidence="1 2">1-3-3-3</strain>
    </source>
</reference>
<dbReference type="RefSeq" id="WP_129919381.1">
    <property type="nucleotide sequence ID" value="NZ_SEWE01000002.1"/>
</dbReference>